<feature type="domain" description="EthD" evidence="2">
    <location>
        <begin position="14"/>
        <end position="110"/>
    </location>
</feature>
<dbReference type="SUPFAM" id="SSF54909">
    <property type="entry name" value="Dimeric alpha+beta barrel"/>
    <property type="match status" value="1"/>
</dbReference>
<reference evidence="3 4" key="1">
    <citation type="journal article" date="2016" name="Nat. Commun.">
        <title>Ectomycorrhizal ecology is imprinted in the genome of the dominant symbiotic fungus Cenococcum geophilum.</title>
        <authorList>
            <consortium name="DOE Joint Genome Institute"/>
            <person name="Peter M."/>
            <person name="Kohler A."/>
            <person name="Ohm R.A."/>
            <person name="Kuo A."/>
            <person name="Krutzmann J."/>
            <person name="Morin E."/>
            <person name="Arend M."/>
            <person name="Barry K.W."/>
            <person name="Binder M."/>
            <person name="Choi C."/>
            <person name="Clum A."/>
            <person name="Copeland A."/>
            <person name="Grisel N."/>
            <person name="Haridas S."/>
            <person name="Kipfer T."/>
            <person name="LaButti K."/>
            <person name="Lindquist E."/>
            <person name="Lipzen A."/>
            <person name="Maire R."/>
            <person name="Meier B."/>
            <person name="Mihaltcheva S."/>
            <person name="Molinier V."/>
            <person name="Murat C."/>
            <person name="Poggeler S."/>
            <person name="Quandt C.A."/>
            <person name="Sperisen C."/>
            <person name="Tritt A."/>
            <person name="Tisserant E."/>
            <person name="Crous P.W."/>
            <person name="Henrissat B."/>
            <person name="Nehls U."/>
            <person name="Egli S."/>
            <person name="Spatafora J.W."/>
            <person name="Grigoriev I.V."/>
            <person name="Martin F.M."/>
        </authorList>
    </citation>
    <scope>NUCLEOTIDE SEQUENCE [LARGE SCALE GENOMIC DNA]</scope>
    <source>
        <strain evidence="3 4">CBS 207.34</strain>
    </source>
</reference>
<evidence type="ECO:0000256" key="1">
    <source>
        <dbReference type="ARBA" id="ARBA00005986"/>
    </source>
</evidence>
<sequence>MAPLLCWTVTAYRKPEMSEEEYHKYMSEIHGPLVMGLMAKYGMVRFSMSHNTSATRAEMAKLFDPQFSNVADYDCIVTAVFPDVENFVRLKADPLYIAYCVPDHEKFADTKRSKMTIGWIEDHVRDGKVVDYVV</sequence>
<dbReference type="AlphaFoldDB" id="A0A8E2FDM2"/>
<dbReference type="Proteomes" id="UP000250140">
    <property type="component" value="Unassembled WGS sequence"/>
</dbReference>
<dbReference type="Gene3D" id="3.30.70.100">
    <property type="match status" value="1"/>
</dbReference>
<name>A0A8E2FDM2_9PEZI</name>
<dbReference type="OrthoDB" id="3454835at2759"/>
<comment type="similarity">
    <text evidence="1">Belongs to the tpcK family.</text>
</comment>
<gene>
    <name evidence="3" type="ORF">AOQ84DRAFT_428874</name>
</gene>
<evidence type="ECO:0000313" key="3">
    <source>
        <dbReference type="EMBL" id="OCL14473.1"/>
    </source>
</evidence>
<dbReference type="InterPro" id="IPR009799">
    <property type="entry name" value="EthD_dom"/>
</dbReference>
<accession>A0A8E2FDM2</accession>
<evidence type="ECO:0000259" key="2">
    <source>
        <dbReference type="Pfam" id="PF07110"/>
    </source>
</evidence>
<protein>
    <recommendedName>
        <fullName evidence="2">EthD domain-containing protein</fullName>
    </recommendedName>
</protein>
<evidence type="ECO:0000313" key="4">
    <source>
        <dbReference type="Proteomes" id="UP000250140"/>
    </source>
</evidence>
<dbReference type="InterPro" id="IPR011008">
    <property type="entry name" value="Dimeric_a/b-barrel"/>
</dbReference>
<proteinExistence type="inferred from homology"/>
<keyword evidence="4" id="KW-1185">Reference proteome</keyword>
<dbReference type="GO" id="GO:0016491">
    <property type="term" value="F:oxidoreductase activity"/>
    <property type="evidence" value="ECO:0007669"/>
    <property type="project" value="InterPro"/>
</dbReference>
<organism evidence="3 4">
    <name type="scientific">Glonium stellatum</name>
    <dbReference type="NCBI Taxonomy" id="574774"/>
    <lineage>
        <taxon>Eukaryota</taxon>
        <taxon>Fungi</taxon>
        <taxon>Dikarya</taxon>
        <taxon>Ascomycota</taxon>
        <taxon>Pezizomycotina</taxon>
        <taxon>Dothideomycetes</taxon>
        <taxon>Pleosporomycetidae</taxon>
        <taxon>Gloniales</taxon>
        <taxon>Gloniaceae</taxon>
        <taxon>Glonium</taxon>
    </lineage>
</organism>
<dbReference type="EMBL" id="KV748568">
    <property type="protein sequence ID" value="OCL14473.1"/>
    <property type="molecule type" value="Genomic_DNA"/>
</dbReference>
<dbReference type="Pfam" id="PF07110">
    <property type="entry name" value="EthD"/>
    <property type="match status" value="1"/>
</dbReference>